<dbReference type="Proteomes" id="UP001433268">
    <property type="component" value="Unassembled WGS sequence"/>
</dbReference>
<feature type="region of interest" description="Disordered" evidence="1">
    <location>
        <begin position="167"/>
        <end position="187"/>
    </location>
</feature>
<proteinExistence type="predicted"/>
<protein>
    <submittedName>
        <fullName evidence="2">Uncharacterized protein</fullName>
    </submittedName>
</protein>
<sequence length="210" mass="23079">MRRYRDISTTSNCWFSKVARPRSPGGFTCGAVITALDGDQPEALRVLLEEAGVGESISVQDGHEEIFLHALLLNSHYGFRYFVHEASVVPRDDPEFRYRMAAACARGSFGIFQVLFDGGMPADAPLGERVLELHSPSGGTPRWTAMYFALASSEPGAQKTVGKRLGLGFSKPDEGSRQSGGVDGFREGVLRPESRAYHSGMPYSTRYTHW</sequence>
<reference evidence="2 3" key="1">
    <citation type="submission" date="2023-01" db="EMBL/GenBank/DDBJ databases">
        <title>Analysis of 21 Apiospora genomes using comparative genomics revels a genus with tremendous synthesis potential of carbohydrate active enzymes and secondary metabolites.</title>
        <authorList>
            <person name="Sorensen T."/>
        </authorList>
    </citation>
    <scope>NUCLEOTIDE SEQUENCE [LARGE SCALE GENOMIC DNA]</scope>
    <source>
        <strain evidence="2 3">CBS 114990</strain>
    </source>
</reference>
<dbReference type="RefSeq" id="XP_066675027.1">
    <property type="nucleotide sequence ID" value="XM_066805254.1"/>
</dbReference>
<comment type="caution">
    <text evidence="2">The sequence shown here is derived from an EMBL/GenBank/DDBJ whole genome shotgun (WGS) entry which is preliminary data.</text>
</comment>
<organism evidence="2 3">
    <name type="scientific">Apiospora hydei</name>
    <dbReference type="NCBI Taxonomy" id="1337664"/>
    <lineage>
        <taxon>Eukaryota</taxon>
        <taxon>Fungi</taxon>
        <taxon>Dikarya</taxon>
        <taxon>Ascomycota</taxon>
        <taxon>Pezizomycotina</taxon>
        <taxon>Sordariomycetes</taxon>
        <taxon>Xylariomycetidae</taxon>
        <taxon>Amphisphaeriales</taxon>
        <taxon>Apiosporaceae</taxon>
        <taxon>Apiospora</taxon>
    </lineage>
</organism>
<evidence type="ECO:0000256" key="1">
    <source>
        <dbReference type="SAM" id="MobiDB-lite"/>
    </source>
</evidence>
<gene>
    <name evidence="2" type="ORF">PG997_000939</name>
</gene>
<accession>A0ABR1XC63</accession>
<keyword evidence="3" id="KW-1185">Reference proteome</keyword>
<evidence type="ECO:0000313" key="3">
    <source>
        <dbReference type="Proteomes" id="UP001433268"/>
    </source>
</evidence>
<evidence type="ECO:0000313" key="2">
    <source>
        <dbReference type="EMBL" id="KAK8094254.1"/>
    </source>
</evidence>
<dbReference type="EMBL" id="JAQQWN010000002">
    <property type="protein sequence ID" value="KAK8094254.1"/>
    <property type="molecule type" value="Genomic_DNA"/>
</dbReference>
<dbReference type="GeneID" id="92038314"/>
<name>A0ABR1XC63_9PEZI</name>